<keyword evidence="3" id="KW-1185">Reference proteome</keyword>
<gene>
    <name evidence="2" type="ORF">CRENPOLYSF1_330017</name>
</gene>
<sequence>MQLSVFFIKHTLYLINCKQHIIFKKTVSLVFGLIISMFYAINRVNYSRCKLFYTCHTLPACKFLQAND</sequence>
<proteinExistence type="predicted"/>
<keyword evidence="1" id="KW-0812">Transmembrane</keyword>
<organism evidence="2 3">
    <name type="scientific">Crenothrix polyspora</name>
    <dbReference type="NCBI Taxonomy" id="360316"/>
    <lineage>
        <taxon>Bacteria</taxon>
        <taxon>Pseudomonadati</taxon>
        <taxon>Pseudomonadota</taxon>
        <taxon>Gammaproteobacteria</taxon>
        <taxon>Methylococcales</taxon>
        <taxon>Crenotrichaceae</taxon>
        <taxon>Crenothrix</taxon>
    </lineage>
</organism>
<name>A0A1R4H8X4_9GAMM</name>
<protein>
    <submittedName>
        <fullName evidence="2">Uncharacterized protein</fullName>
    </submittedName>
</protein>
<keyword evidence="1" id="KW-0472">Membrane</keyword>
<accession>A0A1R4H8X4</accession>
<keyword evidence="1" id="KW-1133">Transmembrane helix</keyword>
<reference evidence="3" key="1">
    <citation type="submission" date="2017-02" db="EMBL/GenBank/DDBJ databases">
        <authorList>
            <person name="Daims H."/>
        </authorList>
    </citation>
    <scope>NUCLEOTIDE SEQUENCE [LARGE SCALE GENOMIC DNA]</scope>
</reference>
<evidence type="ECO:0000313" key="2">
    <source>
        <dbReference type="EMBL" id="SJM92708.1"/>
    </source>
</evidence>
<dbReference type="Proteomes" id="UP000195667">
    <property type="component" value="Unassembled WGS sequence"/>
</dbReference>
<evidence type="ECO:0000256" key="1">
    <source>
        <dbReference type="SAM" id="Phobius"/>
    </source>
</evidence>
<dbReference type="EMBL" id="FUKI01000108">
    <property type="protein sequence ID" value="SJM92708.1"/>
    <property type="molecule type" value="Genomic_DNA"/>
</dbReference>
<feature type="transmembrane region" description="Helical" evidence="1">
    <location>
        <begin position="21"/>
        <end position="41"/>
    </location>
</feature>
<dbReference type="AlphaFoldDB" id="A0A1R4H8X4"/>
<evidence type="ECO:0000313" key="3">
    <source>
        <dbReference type="Proteomes" id="UP000195667"/>
    </source>
</evidence>